<feature type="compositionally biased region" description="Basic residues" evidence="1">
    <location>
        <begin position="8"/>
        <end position="20"/>
    </location>
</feature>
<evidence type="ECO:0000313" key="4">
    <source>
        <dbReference type="Proteomes" id="UP001465976"/>
    </source>
</evidence>
<proteinExistence type="predicted"/>
<dbReference type="InterPro" id="IPR052400">
    <property type="entry name" value="Zn2-C6_fungal_TF"/>
</dbReference>
<organism evidence="3 4">
    <name type="scientific">Marasmius crinis-equi</name>
    <dbReference type="NCBI Taxonomy" id="585013"/>
    <lineage>
        <taxon>Eukaryota</taxon>
        <taxon>Fungi</taxon>
        <taxon>Dikarya</taxon>
        <taxon>Basidiomycota</taxon>
        <taxon>Agaricomycotina</taxon>
        <taxon>Agaricomycetes</taxon>
        <taxon>Agaricomycetidae</taxon>
        <taxon>Agaricales</taxon>
        <taxon>Marasmiineae</taxon>
        <taxon>Marasmiaceae</taxon>
        <taxon>Marasmius</taxon>
    </lineage>
</organism>
<dbReference type="InterPro" id="IPR036864">
    <property type="entry name" value="Zn2-C6_fun-type_DNA-bd_sf"/>
</dbReference>
<keyword evidence="4" id="KW-1185">Reference proteome</keyword>
<accession>A0ABR3EMS4</accession>
<dbReference type="SMART" id="SM00066">
    <property type="entry name" value="GAL4"/>
    <property type="match status" value="1"/>
</dbReference>
<evidence type="ECO:0000259" key="2">
    <source>
        <dbReference type="PROSITE" id="PS50048"/>
    </source>
</evidence>
<dbReference type="EMBL" id="JBAHYK010002966">
    <property type="protein sequence ID" value="KAL0564130.1"/>
    <property type="molecule type" value="Genomic_DNA"/>
</dbReference>
<gene>
    <name evidence="3" type="ORF">V5O48_017926</name>
</gene>
<dbReference type="SUPFAM" id="SSF57701">
    <property type="entry name" value="Zn2/Cys6 DNA-binding domain"/>
    <property type="match status" value="1"/>
</dbReference>
<dbReference type="PANTHER" id="PTHR47657">
    <property type="entry name" value="STEROL REGULATORY ELEMENT-BINDING PROTEIN ECM22"/>
    <property type="match status" value="1"/>
</dbReference>
<feature type="region of interest" description="Disordered" evidence="1">
    <location>
        <begin position="61"/>
        <end position="92"/>
    </location>
</feature>
<dbReference type="Pfam" id="PF00172">
    <property type="entry name" value="Zn_clus"/>
    <property type="match status" value="1"/>
</dbReference>
<dbReference type="InterPro" id="IPR001138">
    <property type="entry name" value="Zn2Cys6_DnaBD"/>
</dbReference>
<dbReference type="Gene3D" id="4.10.240.10">
    <property type="entry name" value="Zn(2)-C6 fungal-type DNA-binding domain"/>
    <property type="match status" value="1"/>
</dbReference>
<protein>
    <recommendedName>
        <fullName evidence="2">Zn(2)-C6 fungal-type domain-containing protein</fullName>
    </recommendedName>
</protein>
<dbReference type="PANTHER" id="PTHR47657:SF7">
    <property type="entry name" value="STEROL REGULATORY ELEMENT-BINDING PROTEIN ECM22"/>
    <property type="match status" value="1"/>
</dbReference>
<reference evidence="3 4" key="1">
    <citation type="submission" date="2024-02" db="EMBL/GenBank/DDBJ databases">
        <title>A draft genome for the cacao thread blight pathogen Marasmius crinis-equi.</title>
        <authorList>
            <person name="Cohen S.P."/>
            <person name="Baruah I.K."/>
            <person name="Amoako-Attah I."/>
            <person name="Bukari Y."/>
            <person name="Meinhardt L.W."/>
            <person name="Bailey B.A."/>
        </authorList>
    </citation>
    <scope>NUCLEOTIDE SEQUENCE [LARGE SCALE GENOMIC DNA]</scope>
    <source>
        <strain evidence="3 4">GH-76</strain>
    </source>
</reference>
<feature type="non-terminal residue" evidence="3">
    <location>
        <position position="336"/>
    </location>
</feature>
<feature type="domain" description="Zn(2)-C6 fungal-type" evidence="2">
    <location>
        <begin position="22"/>
        <end position="52"/>
    </location>
</feature>
<dbReference type="PROSITE" id="PS00463">
    <property type="entry name" value="ZN2_CY6_FUNGAL_1"/>
    <property type="match status" value="1"/>
</dbReference>
<dbReference type="Pfam" id="PF11951">
    <property type="entry name" value="Fungal_trans_2"/>
    <property type="match status" value="1"/>
</dbReference>
<sequence>MSTNPPPKLKRPVRSHKKSRMGCLQCKKRRVKCDEVQPTCGNCSRRAADCVYEPFLAQRRAQQSSQSSSAEDTRQISQSSSLTPLPSGSSSGIVQKYENVERKVTIRQQPTPAPFSSMDMSAFKLLHHYSTVTCPSIAYSRTCLESLQYAVPNVAFSTPGLMHALMSVASLHLSRLYIDPTTSDQDYHSLALSHKSLGCKMLSQATDPDAHFLSLSFLGIFHFVYSTTVPDIFKLISGVHTSLNTIQGVSKGELMPLSLTYNGKFERDSFGNIVTEFGNIDYTDCGLPFLSILTHIHLPSPNYPDPDEVADPETSEAYRRAAQTLGDCWSLFQKPG</sequence>
<dbReference type="CDD" id="cd00067">
    <property type="entry name" value="GAL4"/>
    <property type="match status" value="1"/>
</dbReference>
<dbReference type="PROSITE" id="PS50048">
    <property type="entry name" value="ZN2_CY6_FUNGAL_2"/>
    <property type="match status" value="1"/>
</dbReference>
<dbReference type="InterPro" id="IPR021858">
    <property type="entry name" value="Fun_TF"/>
</dbReference>
<name>A0ABR3EMS4_9AGAR</name>
<evidence type="ECO:0000256" key="1">
    <source>
        <dbReference type="SAM" id="MobiDB-lite"/>
    </source>
</evidence>
<dbReference type="Proteomes" id="UP001465976">
    <property type="component" value="Unassembled WGS sequence"/>
</dbReference>
<evidence type="ECO:0000313" key="3">
    <source>
        <dbReference type="EMBL" id="KAL0564130.1"/>
    </source>
</evidence>
<feature type="region of interest" description="Disordered" evidence="1">
    <location>
        <begin position="1"/>
        <end position="20"/>
    </location>
</feature>
<comment type="caution">
    <text evidence="3">The sequence shown here is derived from an EMBL/GenBank/DDBJ whole genome shotgun (WGS) entry which is preliminary data.</text>
</comment>